<dbReference type="PRINTS" id="PR00207">
    <property type="entry name" value="FLAGELLIN"/>
</dbReference>
<dbReference type="GO" id="GO:0005198">
    <property type="term" value="F:structural molecule activity"/>
    <property type="evidence" value="ECO:0007669"/>
    <property type="project" value="UniProtKB-UniRule"/>
</dbReference>
<organism evidence="7 8">
    <name type="scientific">Giesbergeria anulus</name>
    <dbReference type="NCBI Taxonomy" id="180197"/>
    <lineage>
        <taxon>Bacteria</taxon>
        <taxon>Pseudomonadati</taxon>
        <taxon>Pseudomonadota</taxon>
        <taxon>Betaproteobacteria</taxon>
        <taxon>Burkholderiales</taxon>
        <taxon>Comamonadaceae</taxon>
        <taxon>Giesbergeria</taxon>
    </lineage>
</organism>
<dbReference type="Proteomes" id="UP000199766">
    <property type="component" value="Unassembled WGS sequence"/>
</dbReference>
<dbReference type="Pfam" id="PF00669">
    <property type="entry name" value="Flagellin_N"/>
    <property type="match status" value="1"/>
</dbReference>
<dbReference type="InterPro" id="IPR001492">
    <property type="entry name" value="Flagellin"/>
</dbReference>
<evidence type="ECO:0000256" key="4">
    <source>
        <dbReference type="RuleBase" id="RU362073"/>
    </source>
</evidence>
<feature type="domain" description="Flagellin N-terminal" evidence="5">
    <location>
        <begin position="5"/>
        <end position="141"/>
    </location>
</feature>
<keyword evidence="3 4" id="KW-0975">Bacterial flagellum</keyword>
<evidence type="ECO:0000259" key="5">
    <source>
        <dbReference type="Pfam" id="PF00669"/>
    </source>
</evidence>
<dbReference type="SUPFAM" id="SSF64518">
    <property type="entry name" value="Phase 1 flagellin"/>
    <property type="match status" value="1"/>
</dbReference>
<evidence type="ECO:0000313" key="7">
    <source>
        <dbReference type="EMBL" id="SER26469.1"/>
    </source>
</evidence>
<evidence type="ECO:0000256" key="3">
    <source>
        <dbReference type="ARBA" id="ARBA00023143"/>
    </source>
</evidence>
<comment type="subcellular location">
    <subcellularLocation>
        <location evidence="4">Secreted</location>
    </subcellularLocation>
    <subcellularLocation>
        <location evidence="4">Bacterial flagellum</location>
    </subcellularLocation>
</comment>
<dbReference type="InterPro" id="IPR046358">
    <property type="entry name" value="Flagellin_C"/>
</dbReference>
<dbReference type="Pfam" id="PF07196">
    <property type="entry name" value="Flagellin_IN"/>
    <property type="match status" value="1"/>
</dbReference>
<dbReference type="AlphaFoldDB" id="A0A1H9MSL0"/>
<dbReference type="Gene3D" id="6.10.10.10">
    <property type="entry name" value="Flagellar export chaperone, C-terminal domain"/>
    <property type="match status" value="1"/>
</dbReference>
<dbReference type="InterPro" id="IPR010810">
    <property type="entry name" value="Flagellin_hook_IN_motif"/>
</dbReference>
<dbReference type="GO" id="GO:0005576">
    <property type="term" value="C:extracellular region"/>
    <property type="evidence" value="ECO:0007669"/>
    <property type="project" value="UniProtKB-SubCell"/>
</dbReference>
<keyword evidence="2 4" id="KW-0964">Secreted</keyword>
<evidence type="ECO:0000259" key="6">
    <source>
        <dbReference type="Pfam" id="PF00700"/>
    </source>
</evidence>
<dbReference type="Pfam" id="PF00700">
    <property type="entry name" value="Flagellin_C"/>
    <property type="match status" value="1"/>
</dbReference>
<name>A0A1H9MSL0_9BURK</name>
<dbReference type="InterPro" id="IPR042187">
    <property type="entry name" value="Flagellin_C_sub2"/>
</dbReference>
<dbReference type="PANTHER" id="PTHR42792:SF2">
    <property type="entry name" value="FLAGELLIN"/>
    <property type="match status" value="1"/>
</dbReference>
<accession>A0A1H9MSL0</accession>
<comment type="function">
    <text evidence="4">Flagellin is the subunit protein which polymerizes to form the filaments of bacterial flagella.</text>
</comment>
<dbReference type="PANTHER" id="PTHR42792">
    <property type="entry name" value="FLAGELLIN"/>
    <property type="match status" value="1"/>
</dbReference>
<sequence>MASTINTNVASLTAQRNLSANQASLNTAIGRLSSGMRINSAKDDAAGLAISERFSSQIRGTNQAIRNAGDGISMAQTAEGALKSSGEILQRVRELAVQSSNATNSASDRKALQEEVNQLGSELDRIAQTTEFNGKKLLDGSFGSQQFQVGANANQTITAATSNMRTNSYGNNQMTASGSVALAGSGVGGNGVAGGTANVYGTAGSGAIVVAAGATAKDIAGLVNAQSDKTGVTATAITKAELTFSATGTYSLNLKSDNATASSVNFSVSATGTADGLAAAVTAINDVSSKTGITAAVNKAGTGIELTNAAGNDVVVSDTGAANGGDASLAKIDQYGAVDATAVVAANAAGAAGGATVGGVVTLDSSKGFTVVDASNTLSGSVDDGTGTKVATGASNLNAVSGLDITSFDGATKALKTVDSAISFISSERAKLGAVQSRFETAITNLSTSSENMSSAKSRIQDADFAVETANLSRAQILQQAGTAMVAQANQLPQGVMSLLR</sequence>
<keyword evidence="7" id="KW-0282">Flagellum</keyword>
<dbReference type="Gene3D" id="6.10.280.190">
    <property type="match status" value="1"/>
</dbReference>
<dbReference type="OrthoDB" id="9796789at2"/>
<evidence type="ECO:0000313" key="8">
    <source>
        <dbReference type="Proteomes" id="UP000199766"/>
    </source>
</evidence>
<reference evidence="7 8" key="1">
    <citation type="submission" date="2016-10" db="EMBL/GenBank/DDBJ databases">
        <authorList>
            <person name="de Groot N.N."/>
        </authorList>
    </citation>
    <scope>NUCLEOTIDE SEQUENCE [LARGE SCALE GENOMIC DNA]</scope>
    <source>
        <strain evidence="7 8">ATCC 35958</strain>
    </source>
</reference>
<dbReference type="Gene3D" id="2.30.220.10">
    <property type="entry name" value="f41 fragment of flagellin, C-terminal domain"/>
    <property type="match status" value="1"/>
</dbReference>
<dbReference type="EMBL" id="FOGD01000006">
    <property type="protein sequence ID" value="SER26469.1"/>
    <property type="molecule type" value="Genomic_DNA"/>
</dbReference>
<feature type="domain" description="Flagellin C-terminal" evidence="6">
    <location>
        <begin position="415"/>
        <end position="500"/>
    </location>
</feature>
<keyword evidence="7" id="KW-0966">Cell projection</keyword>
<gene>
    <name evidence="7" type="ORF">SAMN02982919_02039</name>
</gene>
<evidence type="ECO:0000256" key="1">
    <source>
        <dbReference type="ARBA" id="ARBA00005709"/>
    </source>
</evidence>
<dbReference type="Gene3D" id="2.170.280.10">
    <property type="entry name" value="f41 fragment of flagellin, middle domain"/>
    <property type="match status" value="1"/>
</dbReference>
<evidence type="ECO:0000256" key="2">
    <source>
        <dbReference type="ARBA" id="ARBA00022525"/>
    </source>
</evidence>
<comment type="similarity">
    <text evidence="1 4">Belongs to the bacterial flagellin family.</text>
</comment>
<proteinExistence type="inferred from homology"/>
<dbReference type="RefSeq" id="WP_091456905.1">
    <property type="nucleotide sequence ID" value="NZ_FOGD01000006.1"/>
</dbReference>
<keyword evidence="7" id="KW-0969">Cilium</keyword>
<dbReference type="InterPro" id="IPR001029">
    <property type="entry name" value="Flagellin_N"/>
</dbReference>
<dbReference type="STRING" id="180197.SAMN02982919_02039"/>
<dbReference type="Gene3D" id="1.20.1330.10">
    <property type="entry name" value="f41 fragment of flagellin, N-terminal domain"/>
    <property type="match status" value="1"/>
</dbReference>
<protein>
    <recommendedName>
        <fullName evidence="4">Flagellin</fullName>
    </recommendedName>
</protein>
<keyword evidence="8" id="KW-1185">Reference proteome</keyword>
<dbReference type="GO" id="GO:0009288">
    <property type="term" value="C:bacterial-type flagellum"/>
    <property type="evidence" value="ECO:0007669"/>
    <property type="project" value="UniProtKB-SubCell"/>
</dbReference>